<protein>
    <submittedName>
        <fullName evidence="1">Uncharacterized protein</fullName>
    </submittedName>
</protein>
<proteinExistence type="predicted"/>
<dbReference type="Proteomes" id="UP001266305">
    <property type="component" value="Unassembled WGS sequence"/>
</dbReference>
<sequence>MMGRLAGRAQGTCPGRQRGASLLHVADLSPVDCVGVYRVAGVTPAWVQGTQTCLQSRVRVSAAARAGVRRPHGRSLLSTLPLPSRHPVKHVSFSSRSLITANVPYQPVVRNADRDSFTPHRRHRGLIRAYEFAVDQLAFQSPLPACRSSCDTTATHYDLALAFPFSHV</sequence>
<gene>
    <name evidence="1" type="ORF">P7K49_020369</name>
</gene>
<name>A0ABQ9V0D4_SAGOE</name>
<keyword evidence="2" id="KW-1185">Reference proteome</keyword>
<organism evidence="1 2">
    <name type="scientific">Saguinus oedipus</name>
    <name type="common">Cotton-top tamarin</name>
    <name type="synonym">Oedipomidas oedipus</name>
    <dbReference type="NCBI Taxonomy" id="9490"/>
    <lineage>
        <taxon>Eukaryota</taxon>
        <taxon>Metazoa</taxon>
        <taxon>Chordata</taxon>
        <taxon>Craniata</taxon>
        <taxon>Vertebrata</taxon>
        <taxon>Euteleostomi</taxon>
        <taxon>Mammalia</taxon>
        <taxon>Eutheria</taxon>
        <taxon>Euarchontoglires</taxon>
        <taxon>Primates</taxon>
        <taxon>Haplorrhini</taxon>
        <taxon>Platyrrhini</taxon>
        <taxon>Cebidae</taxon>
        <taxon>Callitrichinae</taxon>
        <taxon>Saguinus</taxon>
    </lineage>
</organism>
<comment type="caution">
    <text evidence="1">The sequence shown here is derived from an EMBL/GenBank/DDBJ whole genome shotgun (WGS) entry which is preliminary data.</text>
</comment>
<reference evidence="1 2" key="1">
    <citation type="submission" date="2023-05" db="EMBL/GenBank/DDBJ databases">
        <title>B98-5 Cell Line De Novo Hybrid Assembly: An Optical Mapping Approach.</title>
        <authorList>
            <person name="Kananen K."/>
            <person name="Auerbach J.A."/>
            <person name="Kautto E."/>
            <person name="Blachly J.S."/>
        </authorList>
    </citation>
    <scope>NUCLEOTIDE SEQUENCE [LARGE SCALE GENOMIC DNA]</scope>
    <source>
        <strain evidence="1">B95-8</strain>
        <tissue evidence="1">Cell line</tissue>
    </source>
</reference>
<dbReference type="EMBL" id="JASSZA010000009">
    <property type="protein sequence ID" value="KAK2102702.1"/>
    <property type="molecule type" value="Genomic_DNA"/>
</dbReference>
<accession>A0ABQ9V0D4</accession>
<evidence type="ECO:0000313" key="1">
    <source>
        <dbReference type="EMBL" id="KAK2102702.1"/>
    </source>
</evidence>
<evidence type="ECO:0000313" key="2">
    <source>
        <dbReference type="Proteomes" id="UP001266305"/>
    </source>
</evidence>